<dbReference type="STRING" id="1123303.GCA_000372425_01508"/>
<dbReference type="OrthoDB" id="2237420at2"/>
<feature type="transmembrane region" description="Helical" evidence="1">
    <location>
        <begin position="7"/>
        <end position="31"/>
    </location>
</feature>
<keyword evidence="1" id="KW-1133">Transmembrane helix</keyword>
<evidence type="ECO:0000256" key="1">
    <source>
        <dbReference type="SAM" id="Phobius"/>
    </source>
</evidence>
<keyword evidence="1" id="KW-0472">Membrane</keyword>
<accession>A0A2X3XXN7</accession>
<protein>
    <submittedName>
        <fullName evidence="2">Membrane protein</fullName>
    </submittedName>
</protein>
<keyword evidence="1" id="KW-0812">Transmembrane</keyword>
<gene>
    <name evidence="2" type="ORF">NCTC12278_00212</name>
</gene>
<feature type="transmembrane region" description="Helical" evidence="1">
    <location>
        <begin position="60"/>
        <end position="82"/>
    </location>
</feature>
<keyword evidence="3" id="KW-1185">Reference proteome</keyword>
<sequence>MTKLVKVLIALLSLVGMTILALVILVTQNLVRVPAFLNWLDLRLNLFDLNPWTVEWLSNYSFWASVVLFVLLLIILLVVLFYPRRYIEVLLENQKGKLYLKKSAIEGFVKSTVEQSGLMKNSQVVADIYKKKFDVQVKGELRDKTNILLQVNKLKADIQSGLEAFFGLDIPVDFNVYVKDIQPKAVKKKSRVV</sequence>
<dbReference type="RefSeq" id="WP_018030831.1">
    <property type="nucleotide sequence ID" value="NZ_LS483343.1"/>
</dbReference>
<dbReference type="AlphaFoldDB" id="A0A2X3XXN7"/>
<dbReference type="EMBL" id="LS483343">
    <property type="protein sequence ID" value="SQF39182.1"/>
    <property type="molecule type" value="Genomic_DNA"/>
</dbReference>
<dbReference type="NCBIfam" id="NF033218">
    <property type="entry name" value="anchor_AmaP"/>
    <property type="match status" value="1"/>
</dbReference>
<name>A0A2X3XXN7_9STRE</name>
<evidence type="ECO:0000313" key="3">
    <source>
        <dbReference type="Proteomes" id="UP000249495"/>
    </source>
</evidence>
<proteinExistence type="predicted"/>
<reference evidence="2 3" key="1">
    <citation type="submission" date="2018-06" db="EMBL/GenBank/DDBJ databases">
        <authorList>
            <consortium name="Pathogen Informatics"/>
            <person name="Doyle S."/>
        </authorList>
    </citation>
    <scope>NUCLEOTIDE SEQUENCE [LARGE SCALE GENOMIC DNA]</scope>
    <source>
        <strain evidence="2 3">NCTC12278</strain>
    </source>
</reference>
<evidence type="ECO:0000313" key="2">
    <source>
        <dbReference type="EMBL" id="SQF39182.1"/>
    </source>
</evidence>
<dbReference type="Proteomes" id="UP000249495">
    <property type="component" value="Chromosome 1"/>
</dbReference>
<dbReference type="KEGG" id="sfer:NCTC12278_00212"/>
<organism evidence="2 3">
    <name type="scientific">Streptococcus ferus</name>
    <dbReference type="NCBI Taxonomy" id="1345"/>
    <lineage>
        <taxon>Bacteria</taxon>
        <taxon>Bacillati</taxon>
        <taxon>Bacillota</taxon>
        <taxon>Bacilli</taxon>
        <taxon>Lactobacillales</taxon>
        <taxon>Streptococcaceae</taxon>
        <taxon>Streptococcus</taxon>
    </lineage>
</organism>